<dbReference type="InterPro" id="IPR058625">
    <property type="entry name" value="MdtA-like_BSH"/>
</dbReference>
<dbReference type="RefSeq" id="WP_217945369.1">
    <property type="nucleotide sequence ID" value="NZ_JAHTGR010000017.1"/>
</dbReference>
<proteinExistence type="predicted"/>
<name>A0AA41LAN1_9BURK</name>
<sequence>MSSMLFREEVLAAQTRQSLGAIVLMQPLSMRCAAWTSVFLVAALGFFLVTSEYAPRVRVSGHIRPIGGLIKAVTPQFGRVVVCHVREGSKVAAGQVIYELSSERNSENRNIDSGITAVFAEKYRLLEREQSLQVEQWAGRERALSERLQFIAAGLIRFEQEISLQKQRVAIAAQVVTRYRSLRDAGYVSELQIMQHESEQSEQFARLQALERAKLESQRDLAQTRSEVEQLHSQIAINNLQILRARAMLDHESAEQLAHSRIQVVAPASGMVTSLTAVVGESVSAGASLATVVPTGGELEAQLLAPSRAIGFVMQGQSVRLRLDAFPYQKYGYLEGSIVSVEQSPLSAGGSEPTYRITVRLAQQFLSVTGQRQQFRPGMGLEADIRQRPQRLVSWLFGPMLGAVKEHKS</sequence>
<comment type="caution">
    <text evidence="4">The sequence shown here is derived from an EMBL/GenBank/DDBJ whole genome shotgun (WGS) entry which is preliminary data.</text>
</comment>
<dbReference type="EMBL" id="JALJZU010000014">
    <property type="protein sequence ID" value="MCP2012049.1"/>
    <property type="molecule type" value="Genomic_DNA"/>
</dbReference>
<dbReference type="Pfam" id="PF25917">
    <property type="entry name" value="BSH_RND"/>
    <property type="match status" value="1"/>
</dbReference>
<dbReference type="InterPro" id="IPR050739">
    <property type="entry name" value="MFP"/>
</dbReference>
<dbReference type="AlphaFoldDB" id="A0AA41LAN1"/>
<evidence type="ECO:0000256" key="1">
    <source>
        <dbReference type="SAM" id="Coils"/>
    </source>
</evidence>
<dbReference type="PANTHER" id="PTHR30386:SF28">
    <property type="entry name" value="EXPORTED PROTEIN"/>
    <property type="match status" value="1"/>
</dbReference>
<feature type="domain" description="Multidrug resistance protein MdtA-like barrel-sandwich hybrid" evidence="2">
    <location>
        <begin position="73"/>
        <end position="293"/>
    </location>
</feature>
<reference evidence="5" key="2">
    <citation type="submission" date="2022-03" db="EMBL/GenBank/DDBJ databases">
        <title>Genome Encyclopedia of Bacteria and Archaea VI: Functional Genomics of Type Strains.</title>
        <authorList>
            <person name="Whitman W."/>
        </authorList>
    </citation>
    <scope>NUCLEOTIDE SEQUENCE</scope>
    <source>
        <strain evidence="5">HSC-15S17</strain>
    </source>
</reference>
<dbReference type="Pfam" id="PF26002">
    <property type="entry name" value="Beta-barrel_AprE"/>
    <property type="match status" value="1"/>
</dbReference>
<dbReference type="EMBL" id="JAHTGR010000017">
    <property type="protein sequence ID" value="MBV6324445.1"/>
    <property type="molecule type" value="Genomic_DNA"/>
</dbReference>
<dbReference type="InterPro" id="IPR058982">
    <property type="entry name" value="Beta-barrel_AprE"/>
</dbReference>
<protein>
    <submittedName>
        <fullName evidence="4">HlyD family efflux transporter periplasmic adaptor subunit</fullName>
    </submittedName>
    <submittedName>
        <fullName evidence="5">Membrane fusion protein</fullName>
    </submittedName>
</protein>
<organism evidence="4 6">
    <name type="scientific">Duganella violaceipulchra</name>
    <dbReference type="NCBI Taxonomy" id="2849652"/>
    <lineage>
        <taxon>Bacteria</taxon>
        <taxon>Pseudomonadati</taxon>
        <taxon>Pseudomonadota</taxon>
        <taxon>Betaproteobacteria</taxon>
        <taxon>Burkholderiales</taxon>
        <taxon>Oxalobacteraceae</taxon>
        <taxon>Telluria group</taxon>
        <taxon>Duganella</taxon>
    </lineage>
</organism>
<keyword evidence="1" id="KW-0175">Coiled coil</keyword>
<evidence type="ECO:0000259" key="3">
    <source>
        <dbReference type="Pfam" id="PF26002"/>
    </source>
</evidence>
<keyword evidence="7" id="KW-1185">Reference proteome</keyword>
<evidence type="ECO:0000259" key="2">
    <source>
        <dbReference type="Pfam" id="PF25917"/>
    </source>
</evidence>
<evidence type="ECO:0000313" key="6">
    <source>
        <dbReference type="Proteomes" id="UP001155901"/>
    </source>
</evidence>
<feature type="domain" description="AprE-like beta-barrel" evidence="3">
    <location>
        <begin position="306"/>
        <end position="387"/>
    </location>
</feature>
<accession>A0AA41LAN1</accession>
<gene>
    <name evidence="4" type="ORF">KVP70_26265</name>
    <name evidence="5" type="ORF">L1274_005803</name>
</gene>
<evidence type="ECO:0000313" key="5">
    <source>
        <dbReference type="EMBL" id="MCP2012049.1"/>
    </source>
</evidence>
<reference evidence="4" key="1">
    <citation type="submission" date="2021-07" db="EMBL/GenBank/DDBJ databases">
        <title>Characterization of violacein-producing bacteria and related species.</title>
        <authorList>
            <person name="Wilson H.S."/>
            <person name="De Leon M.E."/>
        </authorList>
    </citation>
    <scope>NUCLEOTIDE SEQUENCE</scope>
    <source>
        <strain evidence="4">HSC-15S17</strain>
    </source>
</reference>
<evidence type="ECO:0000313" key="4">
    <source>
        <dbReference type="EMBL" id="MBV6324445.1"/>
    </source>
</evidence>
<evidence type="ECO:0000313" key="7">
    <source>
        <dbReference type="Proteomes" id="UP001162889"/>
    </source>
</evidence>
<dbReference type="PANTHER" id="PTHR30386">
    <property type="entry name" value="MEMBRANE FUSION SUBUNIT OF EMRAB-TOLC MULTIDRUG EFFLUX PUMP"/>
    <property type="match status" value="1"/>
</dbReference>
<dbReference type="Proteomes" id="UP001162889">
    <property type="component" value="Unassembled WGS sequence"/>
</dbReference>
<dbReference type="Proteomes" id="UP001155901">
    <property type="component" value="Unassembled WGS sequence"/>
</dbReference>
<feature type="coiled-coil region" evidence="1">
    <location>
        <begin position="207"/>
        <end position="234"/>
    </location>
</feature>